<gene>
    <name evidence="5" type="ORF">QTO34_008402</name>
</gene>
<evidence type="ECO:0000256" key="1">
    <source>
        <dbReference type="ARBA" id="ARBA00022614"/>
    </source>
</evidence>
<dbReference type="AlphaFoldDB" id="A0AA40IA90"/>
<dbReference type="PANTHER" id="PTHR24369">
    <property type="entry name" value="ANTIGEN BSP, PUTATIVE-RELATED"/>
    <property type="match status" value="1"/>
</dbReference>
<dbReference type="Pfam" id="PF12799">
    <property type="entry name" value="LRR_4"/>
    <property type="match status" value="1"/>
</dbReference>
<evidence type="ECO:0000313" key="6">
    <source>
        <dbReference type="Proteomes" id="UP001177744"/>
    </source>
</evidence>
<feature type="compositionally biased region" description="Basic and acidic residues" evidence="3">
    <location>
        <begin position="380"/>
        <end position="390"/>
    </location>
</feature>
<feature type="compositionally biased region" description="Basic residues" evidence="3">
    <location>
        <begin position="391"/>
        <end position="400"/>
    </location>
</feature>
<dbReference type="GO" id="GO:0005886">
    <property type="term" value="C:plasma membrane"/>
    <property type="evidence" value="ECO:0007669"/>
    <property type="project" value="TreeGrafter"/>
</dbReference>
<name>A0AA40IA90_CNENI</name>
<reference evidence="5" key="1">
    <citation type="submission" date="2023-06" db="EMBL/GenBank/DDBJ databases">
        <title>Reference genome for the Northern bat (Eptesicus nilssonii), a most northern bat species.</title>
        <authorList>
            <person name="Laine V.N."/>
            <person name="Pulliainen A.T."/>
            <person name="Lilley T.M."/>
        </authorList>
    </citation>
    <scope>NUCLEOTIDE SEQUENCE</scope>
    <source>
        <strain evidence="5">BLF_Eptnil</strain>
        <tissue evidence="5">Kidney</tissue>
    </source>
</reference>
<dbReference type="Proteomes" id="UP001177744">
    <property type="component" value="Unassembled WGS sequence"/>
</dbReference>
<evidence type="ECO:0000256" key="2">
    <source>
        <dbReference type="ARBA" id="ARBA00022737"/>
    </source>
</evidence>
<dbReference type="PANTHER" id="PTHR24369:SF213">
    <property type="entry name" value="INSULIN LIKE GROWTH FACTOR BINDING PROTEIN ACID LABILE SUBUNIT"/>
    <property type="match status" value="1"/>
</dbReference>
<feature type="region of interest" description="Disordered" evidence="3">
    <location>
        <begin position="364"/>
        <end position="410"/>
    </location>
</feature>
<protein>
    <recommendedName>
        <fullName evidence="7">Leucine-rich repeat-containing protein 66</fullName>
    </recommendedName>
</protein>
<dbReference type="InterPro" id="IPR032675">
    <property type="entry name" value="LRR_dom_sf"/>
</dbReference>
<dbReference type="InterPro" id="IPR001611">
    <property type="entry name" value="Leu-rich_rpt"/>
</dbReference>
<dbReference type="SMART" id="SM00369">
    <property type="entry name" value="LRR_TYP"/>
    <property type="match status" value="5"/>
</dbReference>
<evidence type="ECO:0000256" key="3">
    <source>
        <dbReference type="SAM" id="MobiDB-lite"/>
    </source>
</evidence>
<dbReference type="InterPro" id="IPR003591">
    <property type="entry name" value="Leu-rich_rpt_typical-subtyp"/>
</dbReference>
<keyword evidence="4" id="KW-0812">Transmembrane</keyword>
<dbReference type="Pfam" id="PF13855">
    <property type="entry name" value="LRR_8"/>
    <property type="match status" value="2"/>
</dbReference>
<dbReference type="PROSITE" id="PS51450">
    <property type="entry name" value="LRR"/>
    <property type="match status" value="2"/>
</dbReference>
<keyword evidence="6" id="KW-1185">Reference proteome</keyword>
<proteinExistence type="predicted"/>
<accession>A0AA40IA90</accession>
<feature type="region of interest" description="Disordered" evidence="3">
    <location>
        <begin position="471"/>
        <end position="581"/>
    </location>
</feature>
<dbReference type="Gene3D" id="3.80.10.10">
    <property type="entry name" value="Ribonuclease Inhibitor"/>
    <property type="match status" value="1"/>
</dbReference>
<dbReference type="SUPFAM" id="SSF52058">
    <property type="entry name" value="L domain-like"/>
    <property type="match status" value="1"/>
</dbReference>
<keyword evidence="2" id="KW-0677">Repeat</keyword>
<dbReference type="InterPro" id="IPR025875">
    <property type="entry name" value="Leu-rich_rpt_4"/>
</dbReference>
<organism evidence="5 6">
    <name type="scientific">Cnephaeus nilssonii</name>
    <name type="common">Northern bat</name>
    <name type="synonym">Eptesicus nilssonii</name>
    <dbReference type="NCBI Taxonomy" id="3371016"/>
    <lineage>
        <taxon>Eukaryota</taxon>
        <taxon>Metazoa</taxon>
        <taxon>Chordata</taxon>
        <taxon>Craniata</taxon>
        <taxon>Vertebrata</taxon>
        <taxon>Euteleostomi</taxon>
        <taxon>Mammalia</taxon>
        <taxon>Eutheria</taxon>
        <taxon>Laurasiatheria</taxon>
        <taxon>Chiroptera</taxon>
        <taxon>Yangochiroptera</taxon>
        <taxon>Vespertilionidae</taxon>
        <taxon>Cnephaeus</taxon>
    </lineage>
</organism>
<feature type="compositionally biased region" description="Basic and acidic residues" evidence="3">
    <location>
        <begin position="540"/>
        <end position="553"/>
    </location>
</feature>
<keyword evidence="4" id="KW-0472">Membrane</keyword>
<feature type="transmembrane region" description="Helical" evidence="4">
    <location>
        <begin position="418"/>
        <end position="444"/>
    </location>
</feature>
<evidence type="ECO:0000256" key="4">
    <source>
        <dbReference type="SAM" id="Phobius"/>
    </source>
</evidence>
<comment type="caution">
    <text evidence="5">The sequence shown here is derived from an EMBL/GenBank/DDBJ whole genome shotgun (WGS) entry which is preliminary data.</text>
</comment>
<evidence type="ECO:0008006" key="7">
    <source>
        <dbReference type="Google" id="ProtNLM"/>
    </source>
</evidence>
<keyword evidence="4" id="KW-1133">Transmembrane helix</keyword>
<keyword evidence="1" id="KW-0433">Leucine-rich repeat</keyword>
<dbReference type="EMBL" id="JAULJE010000002">
    <property type="protein sequence ID" value="KAK1345937.1"/>
    <property type="molecule type" value="Genomic_DNA"/>
</dbReference>
<sequence>MGRAGGVEKPSGAIGAGTAAHNRCLRQAIGAGAGRWQWVQVGPAPAAGIMKNLCFRAIAVALGLYFTGAMTNPARKSSIFFNSECQWNGYRLTNCSFTRKQDLPVDISQTAATVDARSLTIPTNEEKQNIKHLDLSNNLKLKITLSPLAHLPGLETLNLSNNAIHSISLDLPSPKCSWVKRRRSSLGSGLPHLKLLILRRNKLSDIPKGLWKLKSLQSLDLSFNGILKIGVFDFHNCLQLENLYLRSNKIFTIHPEAFKDLKKLQVVDLSSNALTTILPMMAIALELPHLEADLAHNQWQCDDSVAVFQNVISESWRRKWDVVCNKSIGPEEANWWTPKSRIPREAQLPPPNLSHRRSLIRSKAERPQEGMHVGSSTPGKQDHAGSEAREQHRRPPRRVRSTQDGQAAGGTEAAAPDLALAVCLAVFITFFVAFCLGALARPYIDRLRHQRCRKKRPGSALGYSNEGFYDDTEAAGDGQHPRGGLHQAPRGLSLCEPQHPFSGTRASPQAAVAAGRTRGTSREEPGGGQSRGQCGADPGAGRRKDNVRPDGRAARPALRGRPGADRNPLASAEQDRVCRSGVRGGVDAETEAQEDSLSGCSMGIPGIAGSLPTALAPPIRIRMH</sequence>
<dbReference type="InterPro" id="IPR050541">
    <property type="entry name" value="LRR_TM_domain-containing"/>
</dbReference>
<evidence type="ECO:0000313" key="5">
    <source>
        <dbReference type="EMBL" id="KAK1345937.1"/>
    </source>
</evidence>